<dbReference type="EMBL" id="AAEW02000003">
    <property type="protein sequence ID" value="EAT16780.1"/>
    <property type="molecule type" value="Genomic_DNA"/>
</dbReference>
<dbReference type="AlphaFoldDB" id="Q1K2V1"/>
<dbReference type="InterPro" id="IPR011055">
    <property type="entry name" value="Dup_hybrid_motif"/>
</dbReference>
<evidence type="ECO:0000313" key="5">
    <source>
        <dbReference type="Proteomes" id="UP000005695"/>
    </source>
</evidence>
<keyword evidence="5" id="KW-1185">Reference proteome</keyword>
<dbReference type="Gene3D" id="2.70.70.10">
    <property type="entry name" value="Glucose Permease (Domain IIA)"/>
    <property type="match status" value="1"/>
</dbReference>
<dbReference type="InterPro" id="IPR016047">
    <property type="entry name" value="M23ase_b-sheet_dom"/>
</dbReference>
<comment type="caution">
    <text evidence="4">The sequence shown here is derived from an EMBL/GenBank/DDBJ whole genome shotgun (WGS) entry which is preliminary data.</text>
</comment>
<evidence type="ECO:0000259" key="3">
    <source>
        <dbReference type="Pfam" id="PF01551"/>
    </source>
</evidence>
<keyword evidence="1" id="KW-0732">Signal</keyword>
<sequence>MTFRAMFTAQSLIKHLALHSLVGVILLGGFSAHGDEIAKKKETLQQVKQQISETASEIKEKKHKERTLLQQLDQLEQQMANSDAAVRHASRALGEAKEKIAGLEEKITRYESILKRSQKDVEQRLRTLYTSGDITSLRLIFSTETPLQLAENLDFLSRIAAHDKNLLSSYRQQTRQLQRARLDLHNELSRQELALTEKKQHKQTLAKNKTRKAQLVTQIKRDQQALKHRLTQLEERSKNLSALVSKLKQDKRNAAYVPTNQPFISAKGKIPWPSSGAVREGFGTHKDRTFGTKYKSNGLEIAAVPGTPIKAIWPGKVVFSSPFKGYGNLIIIDHGSQYYSLYAQVTNLKHSVGTIVNAGDVIATSGYEQRDSFHLEIRHRGTPVDPKDWLRPRNG</sequence>
<dbReference type="OrthoDB" id="9784703at2"/>
<dbReference type="SUPFAM" id="SSF51261">
    <property type="entry name" value="Duplicated hybrid motif"/>
    <property type="match status" value="1"/>
</dbReference>
<dbReference type="Proteomes" id="UP000005695">
    <property type="component" value="Unassembled WGS sequence"/>
</dbReference>
<reference evidence="4" key="2">
    <citation type="submission" date="2006-05" db="EMBL/GenBank/DDBJ databases">
        <title>Sequencing of the draft genome and assembly of Desulfuromonas acetoxidans DSM 684.</title>
        <authorList>
            <consortium name="US DOE Joint Genome Institute (JGI-PGF)"/>
            <person name="Copeland A."/>
            <person name="Lucas S."/>
            <person name="Lapidus A."/>
            <person name="Barry K."/>
            <person name="Detter J.C."/>
            <person name="Glavina del Rio T."/>
            <person name="Hammon N."/>
            <person name="Israni S."/>
            <person name="Dalin E."/>
            <person name="Tice H."/>
            <person name="Bruce D."/>
            <person name="Pitluck S."/>
            <person name="Richardson P."/>
        </authorList>
    </citation>
    <scope>NUCLEOTIDE SEQUENCE [LARGE SCALE GENOMIC DNA]</scope>
    <source>
        <strain evidence="4">DSM 684</strain>
    </source>
</reference>
<dbReference type="InterPro" id="IPR050570">
    <property type="entry name" value="Cell_wall_metabolism_enzyme"/>
</dbReference>
<dbReference type="RefSeq" id="WP_005998216.1">
    <property type="nucleotide sequence ID" value="NZ_AAEW02000003.1"/>
</dbReference>
<feature type="domain" description="M23ase beta-sheet core" evidence="3">
    <location>
        <begin position="296"/>
        <end position="386"/>
    </location>
</feature>
<dbReference type="Pfam" id="PF01551">
    <property type="entry name" value="Peptidase_M23"/>
    <property type="match status" value="1"/>
</dbReference>
<feature type="coiled-coil region" evidence="2">
    <location>
        <begin position="37"/>
        <end position="120"/>
    </location>
</feature>
<dbReference type="CDD" id="cd12797">
    <property type="entry name" value="M23_peptidase"/>
    <property type="match status" value="1"/>
</dbReference>
<dbReference type="Gene3D" id="6.10.250.3150">
    <property type="match status" value="1"/>
</dbReference>
<evidence type="ECO:0000256" key="2">
    <source>
        <dbReference type="SAM" id="Coils"/>
    </source>
</evidence>
<protein>
    <submittedName>
        <fullName evidence="4">Peptidase M23B</fullName>
    </submittedName>
</protein>
<dbReference type="GO" id="GO:0004222">
    <property type="term" value="F:metalloendopeptidase activity"/>
    <property type="evidence" value="ECO:0007669"/>
    <property type="project" value="TreeGrafter"/>
</dbReference>
<feature type="coiled-coil region" evidence="2">
    <location>
        <begin position="216"/>
        <end position="250"/>
    </location>
</feature>
<dbReference type="PANTHER" id="PTHR21666">
    <property type="entry name" value="PEPTIDASE-RELATED"/>
    <property type="match status" value="1"/>
</dbReference>
<accession>Q1K2V1</accession>
<reference evidence="4" key="1">
    <citation type="submission" date="2006-05" db="EMBL/GenBank/DDBJ databases">
        <title>Annotation of the draft genome assembly of Desulfuromonas acetoxidans DSM 684.</title>
        <authorList>
            <consortium name="US DOE Joint Genome Institute (JGI-ORNL)"/>
            <person name="Larimer F."/>
            <person name="Land M."/>
            <person name="Hauser L."/>
        </authorList>
    </citation>
    <scope>NUCLEOTIDE SEQUENCE [LARGE SCALE GENOMIC DNA]</scope>
    <source>
        <strain evidence="4">DSM 684</strain>
    </source>
</reference>
<gene>
    <name evidence="4" type="ORF">Dace_2032</name>
</gene>
<evidence type="ECO:0000313" key="4">
    <source>
        <dbReference type="EMBL" id="EAT16780.1"/>
    </source>
</evidence>
<dbReference type="PANTHER" id="PTHR21666:SF289">
    <property type="entry name" value="L-ALA--D-GLU ENDOPEPTIDASE"/>
    <property type="match status" value="1"/>
</dbReference>
<evidence type="ECO:0000256" key="1">
    <source>
        <dbReference type="ARBA" id="ARBA00022729"/>
    </source>
</evidence>
<name>Q1K2V1_DESA6</name>
<organism evidence="4 5">
    <name type="scientific">Desulfuromonas acetoxidans (strain DSM 684 / 11070)</name>
    <dbReference type="NCBI Taxonomy" id="281689"/>
    <lineage>
        <taxon>Bacteria</taxon>
        <taxon>Pseudomonadati</taxon>
        <taxon>Thermodesulfobacteriota</taxon>
        <taxon>Desulfuromonadia</taxon>
        <taxon>Desulfuromonadales</taxon>
        <taxon>Desulfuromonadaceae</taxon>
        <taxon>Desulfuromonas</taxon>
    </lineage>
</organism>
<proteinExistence type="predicted"/>
<keyword evidence="2" id="KW-0175">Coiled coil</keyword>